<dbReference type="Gene3D" id="2.60.40.10">
    <property type="entry name" value="Immunoglobulins"/>
    <property type="match status" value="1"/>
</dbReference>
<dbReference type="HOGENOM" id="CLU_023504_3_0_9"/>
<evidence type="ECO:0008006" key="5">
    <source>
        <dbReference type="Google" id="ProtNLM"/>
    </source>
</evidence>
<dbReference type="KEGG" id="mas:Mahau_1207"/>
<dbReference type="EMBL" id="CP002360">
    <property type="protein sequence ID" value="AEE96403.1"/>
    <property type="molecule type" value="Genomic_DNA"/>
</dbReference>
<dbReference type="Proteomes" id="UP000008457">
    <property type="component" value="Chromosome"/>
</dbReference>
<dbReference type="InterPro" id="IPR017853">
    <property type="entry name" value="GH"/>
</dbReference>
<feature type="domain" description="Apiosidase-like catalytic" evidence="1">
    <location>
        <begin position="107"/>
        <end position="432"/>
    </location>
</feature>
<dbReference type="RefSeq" id="WP_013780833.1">
    <property type="nucleotide sequence ID" value="NC_015520.1"/>
</dbReference>
<keyword evidence="4" id="KW-1185">Reference proteome</keyword>
<dbReference type="PANTHER" id="PTHR37836">
    <property type="entry name" value="LMO1036 PROTEIN"/>
    <property type="match status" value="1"/>
</dbReference>
<reference evidence="3 4" key="2">
    <citation type="journal article" date="2011" name="Stand. Genomic Sci.">
        <title>Complete genome sequence of Mahella australiensis type strain (50-1 BON).</title>
        <authorList>
            <person name="Sikorski J."/>
            <person name="Teshima H."/>
            <person name="Nolan M."/>
            <person name="Lucas S."/>
            <person name="Hammon N."/>
            <person name="Deshpande S."/>
            <person name="Cheng J.F."/>
            <person name="Pitluck S."/>
            <person name="Liolios K."/>
            <person name="Pagani I."/>
            <person name="Ivanova N."/>
            <person name="Huntemann M."/>
            <person name="Mavromatis K."/>
            <person name="Ovchinikova G."/>
            <person name="Pati A."/>
            <person name="Tapia R."/>
            <person name="Han C."/>
            <person name="Goodwin L."/>
            <person name="Chen A."/>
            <person name="Palaniappan K."/>
            <person name="Land M."/>
            <person name="Hauser L."/>
            <person name="Ngatchou-Djao O.D."/>
            <person name="Rohde M."/>
            <person name="Pukall R."/>
            <person name="Spring S."/>
            <person name="Abt B."/>
            <person name="Goker M."/>
            <person name="Detter J.C."/>
            <person name="Woyke T."/>
            <person name="Bristow J."/>
            <person name="Markowitz V."/>
            <person name="Hugenholtz P."/>
            <person name="Eisen J.A."/>
            <person name="Kyrpides N.C."/>
            <person name="Klenk H.P."/>
            <person name="Lapidus A."/>
        </authorList>
    </citation>
    <scope>NUCLEOTIDE SEQUENCE [LARGE SCALE GENOMIC DNA]</scope>
    <source>
        <strain evidence="4">DSM 15567 / CIP 107919 / 50-1 BON</strain>
    </source>
</reference>
<dbReference type="eggNOG" id="COG2730">
    <property type="taxonomic scope" value="Bacteria"/>
</dbReference>
<dbReference type="InterPro" id="IPR025277">
    <property type="entry name" value="Apiosidase-like_cat_dom"/>
</dbReference>
<feature type="domain" description="DUF5060" evidence="2">
    <location>
        <begin position="16"/>
        <end position="71"/>
    </location>
</feature>
<proteinExistence type="predicted"/>
<dbReference type="Pfam" id="PF13204">
    <property type="entry name" value="Apiosidase"/>
    <property type="match status" value="1"/>
</dbReference>
<dbReference type="Gene3D" id="3.20.20.80">
    <property type="entry name" value="Glycosidases"/>
    <property type="match status" value="1"/>
</dbReference>
<dbReference type="STRING" id="697281.Mahau_1207"/>
<accession>F3ZW23</accession>
<name>F3ZW23_MAHA5</name>
<dbReference type="Pfam" id="PF16586">
    <property type="entry name" value="DUF5060"/>
    <property type="match status" value="1"/>
</dbReference>
<evidence type="ECO:0000259" key="1">
    <source>
        <dbReference type="Pfam" id="PF13204"/>
    </source>
</evidence>
<evidence type="ECO:0000259" key="2">
    <source>
        <dbReference type="Pfam" id="PF16586"/>
    </source>
</evidence>
<dbReference type="PANTHER" id="PTHR37836:SF2">
    <property type="entry name" value="DUF4038 DOMAIN-CONTAINING PROTEIN"/>
    <property type="match status" value="1"/>
</dbReference>
<protein>
    <recommendedName>
        <fullName evidence="5">DUF4038 domain-containing protein</fullName>
    </recommendedName>
</protein>
<organism evidence="3 4">
    <name type="scientific">Mahella australiensis (strain DSM 15567 / CIP 107919 / 50-1 BON)</name>
    <dbReference type="NCBI Taxonomy" id="697281"/>
    <lineage>
        <taxon>Bacteria</taxon>
        <taxon>Bacillati</taxon>
        <taxon>Bacillota</taxon>
        <taxon>Clostridia</taxon>
        <taxon>Thermoanaerobacterales</taxon>
        <taxon>Thermoanaerobacterales Family IV. Incertae Sedis</taxon>
        <taxon>Mahella</taxon>
    </lineage>
</organism>
<gene>
    <name evidence="3" type="ordered locus">Mahau_1207</name>
</gene>
<evidence type="ECO:0000313" key="3">
    <source>
        <dbReference type="EMBL" id="AEE96403.1"/>
    </source>
</evidence>
<sequence length="534" mass="61764">MMSYAEQNCMVEWFYVSNKKYKDPFNEVELSAVVTDPDGQERVIPAFWAGGQKWCIRYSSPKTGRHHFCTVCSDVSNTDLHGKEGDIEISVYSGDNPLLKHGPLRVSDGKRHLEHIDGMPFFWLADTWWMGLCKRLKWPKDFQTLALDRIDKGFSVIQIVAGLYPDMKPFDERGANEAGFPWEEGYERINPAYFDKADERINYLIDLGLVPCIVGCWGYFLNFMGIEKIKKHWRNLVARYGAYPVVWCLAGEYDMPYYLSTDQKRDREAQRLGWKEIGTYLREVDPYHNPITVHPGSYTREVPGFADVFDFDMLQTGHSDDSIGNTVFRIHQSYQAEPVMPVIDGEVAYEGIGGQCKEQVQRLMFWACVLNGAAGHTYGANGIWQVNTKEKPFGPSPHGMSWGDTPWEEAYKLPGSYQLALSKKLLERYKWWLFEPHPEWIEVNVSEEKREHNYYPYIAGIPQKVRIIYLPFFYPVFKIKNLEKGVSYKVFLFNPISGDEIDCGIVRPEDGEWSLSRLPIFQDWVLVMESIDNA</sequence>
<reference evidence="4" key="1">
    <citation type="submission" date="2010-11" db="EMBL/GenBank/DDBJ databases">
        <title>The complete genome of Mahella australiensis DSM 15567.</title>
        <authorList>
            <consortium name="US DOE Joint Genome Institute (JGI-PGF)"/>
            <person name="Lucas S."/>
            <person name="Copeland A."/>
            <person name="Lapidus A."/>
            <person name="Bruce D."/>
            <person name="Goodwin L."/>
            <person name="Pitluck S."/>
            <person name="Kyrpides N."/>
            <person name="Mavromatis K."/>
            <person name="Pagani I."/>
            <person name="Ivanova N."/>
            <person name="Teshima H."/>
            <person name="Brettin T."/>
            <person name="Detter J.C."/>
            <person name="Han C."/>
            <person name="Tapia R."/>
            <person name="Land M."/>
            <person name="Hauser L."/>
            <person name="Markowitz V."/>
            <person name="Cheng J.-F."/>
            <person name="Hugenholtz P."/>
            <person name="Woyke T."/>
            <person name="Wu D."/>
            <person name="Spring S."/>
            <person name="Pukall R."/>
            <person name="Steenblock K."/>
            <person name="Schneider S."/>
            <person name="Klenk H.-P."/>
            <person name="Eisen J.A."/>
        </authorList>
    </citation>
    <scope>NUCLEOTIDE SEQUENCE [LARGE SCALE GENOMIC DNA]</scope>
    <source>
        <strain evidence="4">DSM 15567 / CIP 107919 / 50-1 BON</strain>
    </source>
</reference>
<dbReference type="OrthoDB" id="59486at2"/>
<dbReference type="InterPro" id="IPR032260">
    <property type="entry name" value="DUF5060"/>
</dbReference>
<dbReference type="InterPro" id="IPR013783">
    <property type="entry name" value="Ig-like_fold"/>
</dbReference>
<evidence type="ECO:0000313" key="4">
    <source>
        <dbReference type="Proteomes" id="UP000008457"/>
    </source>
</evidence>
<dbReference type="AlphaFoldDB" id="F3ZW23"/>
<dbReference type="SUPFAM" id="SSF51445">
    <property type="entry name" value="(Trans)glycosidases"/>
    <property type="match status" value="1"/>
</dbReference>